<dbReference type="InterPro" id="IPR016300">
    <property type="entry name" value="ATPase_ArsA/GET3"/>
</dbReference>
<comment type="function">
    <text evidence="8">ATPase required for the post-translational delivery of tail-anchored (TA) proteins to the endoplasmic reticulum. Recognizes and selectively binds the transmembrane domain of TA proteins in the cytosol. This complex then targets to the endoplasmic reticulum by membrane-bound receptors, where the tail-anchored protein is released for insertion. This process is regulated by ATP binding and hydrolysis. ATP binding drives the homodimer towards the closed dimer state, facilitating recognition of newly synthesized TA membrane proteins. ATP hydrolysis is required for insertion. Subsequently, the homodimer reverts towards the open dimer state, lowering its affinity for the membrane-bound receptor, and returning it to the cytosol to initiate a new round of targeting.</text>
</comment>
<dbReference type="EMBL" id="JAVEPI010000003">
    <property type="protein sequence ID" value="KAK1443045.1"/>
    <property type="molecule type" value="Genomic_DNA"/>
</dbReference>
<keyword evidence="4 8" id="KW-0547">Nucleotide-binding</keyword>
<keyword evidence="11" id="KW-1185">Reference proteome</keyword>
<dbReference type="GO" id="GO:0005524">
    <property type="term" value="F:ATP binding"/>
    <property type="evidence" value="ECO:0007669"/>
    <property type="project" value="UniProtKB-UniRule"/>
</dbReference>
<comment type="caution">
    <text evidence="10">The sequence shown here is derived from an EMBL/GenBank/DDBJ whole genome shotgun (WGS) entry which is preliminary data.</text>
</comment>
<keyword evidence="7 8" id="KW-0067">ATP-binding</keyword>
<feature type="binding site" evidence="8">
    <location>
        <position position="235"/>
    </location>
    <ligand>
        <name>ATP</name>
        <dbReference type="ChEBI" id="CHEBI:30616"/>
    </ligand>
</feature>
<dbReference type="AlphaFoldDB" id="A0AAD8LI00"/>
<keyword evidence="6 8" id="KW-0256">Endoplasmic reticulum</keyword>
<comment type="caution">
    <text evidence="8">Lacks conserved residue(s) required for the propagation of feature annotation.</text>
</comment>
<sequence length="364" mass="41272">MTEIIPNGSSPGYVRNDIKTLVNQKSLQWIFVGGKGGVGKTTVSSSIATMLAETRESVLLLSTDPAHSLSDAFGQKFSFEPRLVNGFKNLYAMELDTSQILEGLEGLKETHSFLHTVPDLMKMLPGLDEALSFVELMQSVHSRRFSVIVFDTAPTGHTLKFLKLPELLDKMADTFMKMEGMLGGLMKVVSSLSTAKVSQTEMFDRIKVIRAMINRTHDQMRDPTLTTFVCVCIPEFLSVYETERLIQDLARGDIDCSYIIVNQVLKHIDLGHMVESSWEKLTDEQKEEMEPFFRKVREHESTHNSRVGIQRKYIQDIKDLYEEDFNIVAIPQHKQEVRGKDALIEFGKMLMQPSPLPTYTPTDE</sequence>
<dbReference type="GO" id="GO:0071816">
    <property type="term" value="P:tail-anchored membrane protein insertion into ER membrane"/>
    <property type="evidence" value="ECO:0007669"/>
    <property type="project" value="TreeGrafter"/>
</dbReference>
<gene>
    <name evidence="10" type="ORF">BgAZ_305630</name>
</gene>
<comment type="subunit">
    <text evidence="8">Homodimer.</text>
</comment>
<evidence type="ECO:0000256" key="8">
    <source>
        <dbReference type="HAMAP-Rule" id="MF_03112"/>
    </source>
</evidence>
<evidence type="ECO:0000256" key="6">
    <source>
        <dbReference type="ARBA" id="ARBA00022824"/>
    </source>
</evidence>
<evidence type="ECO:0000256" key="1">
    <source>
        <dbReference type="ARBA" id="ARBA00011040"/>
    </source>
</evidence>
<dbReference type="GO" id="GO:0043529">
    <property type="term" value="C:GET complex"/>
    <property type="evidence" value="ECO:0007669"/>
    <property type="project" value="TreeGrafter"/>
</dbReference>
<comment type="subcellular location">
    <subcellularLocation>
        <location evidence="8">Cytoplasm</location>
    </subcellularLocation>
    <subcellularLocation>
        <location evidence="8">Endoplasmic reticulum</location>
    </subcellularLocation>
</comment>
<evidence type="ECO:0000256" key="7">
    <source>
        <dbReference type="ARBA" id="ARBA00022840"/>
    </source>
</evidence>
<evidence type="ECO:0000256" key="5">
    <source>
        <dbReference type="ARBA" id="ARBA00022801"/>
    </source>
</evidence>
<dbReference type="GO" id="GO:0016887">
    <property type="term" value="F:ATP hydrolysis activity"/>
    <property type="evidence" value="ECO:0007669"/>
    <property type="project" value="InterPro"/>
</dbReference>
<protein>
    <recommendedName>
        <fullName evidence="8">ATPase ASNA1 homolog</fullName>
        <ecNumber evidence="8">3.6.-.-</ecNumber>
    </recommendedName>
    <alternativeName>
        <fullName evidence="8">Arsenical pump-driving ATPase homolog</fullName>
    </alternativeName>
    <alternativeName>
        <fullName evidence="8">Arsenite-stimulated ATPase</fullName>
    </alternativeName>
</protein>
<dbReference type="Pfam" id="PF02374">
    <property type="entry name" value="ArsA_ATPase"/>
    <property type="match status" value="2"/>
</dbReference>
<evidence type="ECO:0000259" key="9">
    <source>
        <dbReference type="Pfam" id="PF02374"/>
    </source>
</evidence>
<feature type="domain" description="ArsA/GET3 Anion-transporting ATPase-like" evidence="9">
    <location>
        <begin position="28"/>
        <end position="295"/>
    </location>
</feature>
<dbReference type="PANTHER" id="PTHR10803:SF3">
    <property type="entry name" value="ATPASE GET3"/>
    <property type="match status" value="1"/>
</dbReference>
<accession>A0AAD8LI00</accession>
<keyword evidence="5 8" id="KW-0378">Hydrolase</keyword>
<organism evidence="10 11">
    <name type="scientific">Babesia gibsoni</name>
    <dbReference type="NCBI Taxonomy" id="33632"/>
    <lineage>
        <taxon>Eukaryota</taxon>
        <taxon>Sar</taxon>
        <taxon>Alveolata</taxon>
        <taxon>Apicomplexa</taxon>
        <taxon>Aconoidasida</taxon>
        <taxon>Piroplasmida</taxon>
        <taxon>Babesiidae</taxon>
        <taxon>Babesia</taxon>
    </lineage>
</organism>
<dbReference type="NCBIfam" id="TIGR00345">
    <property type="entry name" value="GET3_arsA_TRC40"/>
    <property type="match status" value="1"/>
</dbReference>
<dbReference type="CDD" id="cd02035">
    <property type="entry name" value="ArsA"/>
    <property type="match status" value="1"/>
</dbReference>
<dbReference type="Gene3D" id="3.40.50.300">
    <property type="entry name" value="P-loop containing nucleotide triphosphate hydrolases"/>
    <property type="match status" value="1"/>
</dbReference>
<dbReference type="InterPro" id="IPR027542">
    <property type="entry name" value="ATPase_ArsA/GET3_euk"/>
</dbReference>
<dbReference type="InterPro" id="IPR025723">
    <property type="entry name" value="ArsA/GET3_ATPase-like"/>
</dbReference>
<feature type="domain" description="ArsA/GET3 Anion-transporting ATPase-like" evidence="9">
    <location>
        <begin position="302"/>
        <end position="351"/>
    </location>
</feature>
<proteinExistence type="inferred from homology"/>
<keyword evidence="2 8" id="KW-0813">Transport</keyword>
<dbReference type="Proteomes" id="UP001230268">
    <property type="component" value="Unassembled WGS sequence"/>
</dbReference>
<evidence type="ECO:0000256" key="4">
    <source>
        <dbReference type="ARBA" id="ARBA00022741"/>
    </source>
</evidence>
<reference evidence="10" key="1">
    <citation type="submission" date="2023-08" db="EMBL/GenBank/DDBJ databases">
        <title>Draft sequence of the Babesia gibsoni genome.</title>
        <authorList>
            <person name="Yamagishi J.Y."/>
            <person name="Xuan X.X."/>
        </authorList>
    </citation>
    <scope>NUCLEOTIDE SEQUENCE</scope>
    <source>
        <strain evidence="10">Azabu</strain>
    </source>
</reference>
<keyword evidence="3 8" id="KW-0963">Cytoplasm</keyword>
<dbReference type="HAMAP" id="MF_03112">
    <property type="entry name" value="Asna1_Get3"/>
    <property type="match status" value="1"/>
</dbReference>
<comment type="similarity">
    <text evidence="1 8">Belongs to the arsA ATPase family.</text>
</comment>
<feature type="binding site" evidence="8">
    <location>
        <position position="262"/>
    </location>
    <ligand>
        <name>ATP</name>
        <dbReference type="ChEBI" id="CHEBI:30616"/>
    </ligand>
</feature>
<name>A0AAD8LI00_BABGI</name>
<evidence type="ECO:0000313" key="10">
    <source>
        <dbReference type="EMBL" id="KAK1443045.1"/>
    </source>
</evidence>
<dbReference type="SUPFAM" id="SSF52540">
    <property type="entry name" value="P-loop containing nucleoside triphosphate hydrolases"/>
    <property type="match status" value="1"/>
</dbReference>
<evidence type="ECO:0000256" key="2">
    <source>
        <dbReference type="ARBA" id="ARBA00022448"/>
    </source>
</evidence>
<dbReference type="PANTHER" id="PTHR10803">
    <property type="entry name" value="ARSENICAL PUMP-DRIVING ATPASE ARSENITE-TRANSLOCATING ATPASE"/>
    <property type="match status" value="1"/>
</dbReference>
<feature type="active site" evidence="8">
    <location>
        <position position="64"/>
    </location>
</feature>
<evidence type="ECO:0000256" key="3">
    <source>
        <dbReference type="ARBA" id="ARBA00022490"/>
    </source>
</evidence>
<feature type="binding site" evidence="8">
    <location>
        <begin position="35"/>
        <end position="42"/>
    </location>
    <ligand>
        <name>ATP</name>
        <dbReference type="ChEBI" id="CHEBI:30616"/>
    </ligand>
</feature>
<dbReference type="InterPro" id="IPR027417">
    <property type="entry name" value="P-loop_NTPase"/>
</dbReference>
<evidence type="ECO:0000313" key="11">
    <source>
        <dbReference type="Proteomes" id="UP001230268"/>
    </source>
</evidence>
<dbReference type="EC" id="3.6.-.-" evidence="8"/>